<evidence type="ECO:0000259" key="2">
    <source>
        <dbReference type="Pfam" id="PF03544"/>
    </source>
</evidence>
<dbReference type="STRING" id="1349785.GCA_000509405_02515"/>
<reference evidence="3 4" key="1">
    <citation type="submission" date="2016-11" db="EMBL/GenBank/DDBJ databases">
        <authorList>
            <person name="Jaros S."/>
            <person name="Januszkiewicz K."/>
            <person name="Wedrychowicz H."/>
        </authorList>
    </citation>
    <scope>NUCLEOTIDE SEQUENCE [LARGE SCALE GENOMIC DNA]</scope>
    <source>
        <strain evidence="3">NCIMB 2154T</strain>
    </source>
</reference>
<gene>
    <name evidence="3" type="ORF">MARIT_2956</name>
</gene>
<keyword evidence="1" id="KW-1133">Transmembrane helix</keyword>
<dbReference type="RefSeq" id="WP_100211856.1">
    <property type="nucleotide sequence ID" value="NZ_CP138495.1"/>
</dbReference>
<accession>A0A2H1EEA5</accession>
<dbReference type="GeneID" id="47724401"/>
<proteinExistence type="predicted"/>
<dbReference type="GO" id="GO:0055085">
    <property type="term" value="P:transmembrane transport"/>
    <property type="evidence" value="ECO:0007669"/>
    <property type="project" value="InterPro"/>
</dbReference>
<dbReference type="EMBL" id="LT634361">
    <property type="protein sequence ID" value="SFZ84886.1"/>
    <property type="molecule type" value="Genomic_DNA"/>
</dbReference>
<sequence length="251" mass="29029">MKTVKKTPKKQLENYSTLFTQLGLVLVLFITYVVLEYEIEKEVITNSNLYDPSTRTYAFDQPLITYRKEIVKEKTKPLKKKIFIRLPLITKVDNTHEVIEKIINEPNEEDKTVANANDLVTVYEGDDISEDDEPINFTSLEEAPVFKGCEGLSPKENKKCFEKKIAKLIQRNFDSGLAQDIGLEPRRHRISTEFIINEEGAIVNLKIRAPHKRLEKETQRIIKKIPQFAPGKQQGVPVKVRYRLPITFLVE</sequence>
<dbReference type="InterPro" id="IPR037682">
    <property type="entry name" value="TonB_C"/>
</dbReference>
<organism evidence="3 4">
    <name type="scientific">Tenacibaculum maritimum NCIMB 2154</name>
    <dbReference type="NCBI Taxonomy" id="1349785"/>
    <lineage>
        <taxon>Bacteria</taxon>
        <taxon>Pseudomonadati</taxon>
        <taxon>Bacteroidota</taxon>
        <taxon>Flavobacteriia</taxon>
        <taxon>Flavobacteriales</taxon>
        <taxon>Flavobacteriaceae</taxon>
        <taxon>Tenacibaculum</taxon>
    </lineage>
</organism>
<evidence type="ECO:0000256" key="1">
    <source>
        <dbReference type="SAM" id="Phobius"/>
    </source>
</evidence>
<dbReference type="AlphaFoldDB" id="A0A2H1EEA5"/>
<dbReference type="Pfam" id="PF03544">
    <property type="entry name" value="TonB_C"/>
    <property type="match status" value="1"/>
</dbReference>
<name>A0A2H1EEA5_9FLAO</name>
<dbReference type="Proteomes" id="UP000231564">
    <property type="component" value="Chromosome MARIT"/>
</dbReference>
<keyword evidence="1" id="KW-0472">Membrane</keyword>
<dbReference type="KEGG" id="tmar:MARIT_2956"/>
<keyword evidence="1" id="KW-0812">Transmembrane</keyword>
<evidence type="ECO:0000313" key="3">
    <source>
        <dbReference type="EMBL" id="SFZ84886.1"/>
    </source>
</evidence>
<dbReference type="SUPFAM" id="SSF74653">
    <property type="entry name" value="TolA/TonB C-terminal domain"/>
    <property type="match status" value="1"/>
</dbReference>
<keyword evidence="4" id="KW-1185">Reference proteome</keyword>
<protein>
    <submittedName>
        <fullName evidence="3">TonB family protein</fullName>
    </submittedName>
</protein>
<dbReference type="OrthoDB" id="1522859at2"/>
<evidence type="ECO:0000313" key="4">
    <source>
        <dbReference type="Proteomes" id="UP000231564"/>
    </source>
</evidence>
<feature type="transmembrane region" description="Helical" evidence="1">
    <location>
        <begin position="12"/>
        <end position="35"/>
    </location>
</feature>
<feature type="domain" description="TonB C-terminal" evidence="2">
    <location>
        <begin position="190"/>
        <end position="248"/>
    </location>
</feature>
<dbReference type="Gene3D" id="3.30.1150.10">
    <property type="match status" value="1"/>
</dbReference>